<accession>A0A834ICU3</accession>
<organism evidence="8 9">
    <name type="scientific">Rhynchophorus ferrugineus</name>
    <name type="common">Red palm weevil</name>
    <name type="synonym">Curculio ferrugineus</name>
    <dbReference type="NCBI Taxonomy" id="354439"/>
    <lineage>
        <taxon>Eukaryota</taxon>
        <taxon>Metazoa</taxon>
        <taxon>Ecdysozoa</taxon>
        <taxon>Arthropoda</taxon>
        <taxon>Hexapoda</taxon>
        <taxon>Insecta</taxon>
        <taxon>Pterygota</taxon>
        <taxon>Neoptera</taxon>
        <taxon>Endopterygota</taxon>
        <taxon>Coleoptera</taxon>
        <taxon>Polyphaga</taxon>
        <taxon>Cucujiformia</taxon>
        <taxon>Curculionidae</taxon>
        <taxon>Dryophthorinae</taxon>
        <taxon>Rhynchophorus</taxon>
    </lineage>
</organism>
<dbReference type="Proteomes" id="UP000625711">
    <property type="component" value="Unassembled WGS sequence"/>
</dbReference>
<keyword evidence="5" id="KW-0865">Zymogen</keyword>
<dbReference type="PROSITE" id="PS00139">
    <property type="entry name" value="THIOL_PROTEASE_CYS"/>
    <property type="match status" value="1"/>
</dbReference>
<evidence type="ECO:0000256" key="3">
    <source>
        <dbReference type="ARBA" id="ARBA00022801"/>
    </source>
</evidence>
<evidence type="ECO:0000256" key="2">
    <source>
        <dbReference type="ARBA" id="ARBA00022670"/>
    </source>
</evidence>
<dbReference type="InterPro" id="IPR000169">
    <property type="entry name" value="Pept_cys_AS"/>
</dbReference>
<protein>
    <recommendedName>
        <fullName evidence="7">Cathepsin propeptide inhibitor domain-containing protein</fullName>
    </recommendedName>
</protein>
<dbReference type="InterPro" id="IPR000668">
    <property type="entry name" value="Peptidase_C1A_C"/>
</dbReference>
<reference evidence="8" key="1">
    <citation type="submission" date="2020-08" db="EMBL/GenBank/DDBJ databases">
        <title>Genome sequencing and assembly of the red palm weevil Rhynchophorus ferrugineus.</title>
        <authorList>
            <person name="Dias G.B."/>
            <person name="Bergman C.M."/>
            <person name="Manee M."/>
        </authorList>
    </citation>
    <scope>NUCLEOTIDE SEQUENCE</scope>
    <source>
        <strain evidence="8">AA-2017</strain>
        <tissue evidence="8">Whole larva</tissue>
    </source>
</reference>
<dbReference type="Pfam" id="PF08246">
    <property type="entry name" value="Inhibitor_I29"/>
    <property type="match status" value="1"/>
</dbReference>
<gene>
    <name evidence="8" type="ORF">GWI33_008564</name>
</gene>
<dbReference type="InterPro" id="IPR013128">
    <property type="entry name" value="Peptidase_C1A"/>
</dbReference>
<name>A0A834ICU3_RHYFE</name>
<evidence type="ECO:0000256" key="5">
    <source>
        <dbReference type="ARBA" id="ARBA00023145"/>
    </source>
</evidence>
<dbReference type="EMBL" id="JAACXV010000403">
    <property type="protein sequence ID" value="KAF7278349.1"/>
    <property type="molecule type" value="Genomic_DNA"/>
</dbReference>
<dbReference type="OrthoDB" id="6762240at2759"/>
<evidence type="ECO:0000256" key="6">
    <source>
        <dbReference type="ARBA" id="ARBA00023157"/>
    </source>
</evidence>
<dbReference type="InterPro" id="IPR013201">
    <property type="entry name" value="Prot_inhib_I29"/>
</dbReference>
<dbReference type="PANTHER" id="PTHR12411">
    <property type="entry name" value="CYSTEINE PROTEASE FAMILY C1-RELATED"/>
    <property type="match status" value="1"/>
</dbReference>
<dbReference type="InterPro" id="IPR038765">
    <property type="entry name" value="Papain-like_cys_pep_sf"/>
</dbReference>
<dbReference type="SUPFAM" id="SSF54001">
    <property type="entry name" value="Cysteine proteinases"/>
    <property type="match status" value="1"/>
</dbReference>
<keyword evidence="2" id="KW-0645">Protease</keyword>
<keyword evidence="6" id="KW-1015">Disulfide bond</keyword>
<evidence type="ECO:0000259" key="7">
    <source>
        <dbReference type="SMART" id="SM00848"/>
    </source>
</evidence>
<evidence type="ECO:0000256" key="1">
    <source>
        <dbReference type="ARBA" id="ARBA00008455"/>
    </source>
</evidence>
<feature type="domain" description="Cathepsin propeptide inhibitor" evidence="7">
    <location>
        <begin position="21"/>
        <end position="81"/>
    </location>
</feature>
<dbReference type="Gene3D" id="3.90.70.10">
    <property type="entry name" value="Cysteine proteinases"/>
    <property type="match status" value="1"/>
</dbReference>
<proteinExistence type="inferred from homology"/>
<evidence type="ECO:0000313" key="8">
    <source>
        <dbReference type="EMBL" id="KAF7278349.1"/>
    </source>
</evidence>
<dbReference type="AlphaFoldDB" id="A0A834ICU3"/>
<dbReference type="GO" id="GO:0008234">
    <property type="term" value="F:cysteine-type peptidase activity"/>
    <property type="evidence" value="ECO:0007669"/>
    <property type="project" value="UniProtKB-KW"/>
</dbReference>
<comment type="similarity">
    <text evidence="1">Belongs to the peptidase C1 family.</text>
</comment>
<evidence type="ECO:0000256" key="4">
    <source>
        <dbReference type="ARBA" id="ARBA00022807"/>
    </source>
</evidence>
<keyword evidence="3" id="KW-0378">Hydrolase</keyword>
<comment type="caution">
    <text evidence="8">The sequence shown here is derived from an EMBL/GenBank/DDBJ whole genome shotgun (WGS) entry which is preliminary data.</text>
</comment>
<dbReference type="GO" id="GO:0006508">
    <property type="term" value="P:proteolysis"/>
    <property type="evidence" value="ECO:0007669"/>
    <property type="project" value="UniProtKB-KW"/>
</dbReference>
<sequence>MKSQLILVYLIFLVNGYEHIWYTFKNRHRIVFHSEDEERRRYNIFKKNLERIENHNRRYKDGQFAWYEDLNKFAVFNEDEFRETYLMHQVHKFSKNFTLHINERANIPQHIDWREKQLVTPVKNQGACGSCWSFSAVSTILIVLSCRLY</sequence>
<keyword evidence="4" id="KW-0788">Thiol protease</keyword>
<dbReference type="Pfam" id="PF00112">
    <property type="entry name" value="Peptidase_C1"/>
    <property type="match status" value="1"/>
</dbReference>
<dbReference type="SMART" id="SM00848">
    <property type="entry name" value="Inhibitor_I29"/>
    <property type="match status" value="1"/>
</dbReference>
<keyword evidence="9" id="KW-1185">Reference proteome</keyword>
<evidence type="ECO:0000313" key="9">
    <source>
        <dbReference type="Proteomes" id="UP000625711"/>
    </source>
</evidence>